<sequence>MASIGELGCTYACLILHDNDIPINAERIGTLIKASNLKVESYWPSLFAKLCQKRNVNELVMNIGTSTSNNNVDAPPPTTDNDASTAPSADDKKKEEIKEASDDEAMFSLFD</sequence>
<feature type="region of interest" description="Disordered" evidence="5">
    <location>
        <begin position="65"/>
        <end position="111"/>
    </location>
</feature>
<evidence type="ECO:0000313" key="6">
    <source>
        <dbReference type="EMBL" id="KAK6789080.1"/>
    </source>
</evidence>
<accession>A0AAN8TJR5</accession>
<evidence type="ECO:0000256" key="5">
    <source>
        <dbReference type="SAM" id="MobiDB-lite"/>
    </source>
</evidence>
<reference evidence="6 7" key="1">
    <citation type="submission" date="2024-02" db="EMBL/GenBank/DDBJ databases">
        <title>de novo genome assembly of Solanum bulbocastanum strain 11H21.</title>
        <authorList>
            <person name="Hosaka A.J."/>
        </authorList>
    </citation>
    <scope>NUCLEOTIDE SEQUENCE [LARGE SCALE GENOMIC DNA]</scope>
    <source>
        <tissue evidence="6">Young leaves</tissue>
    </source>
</reference>
<dbReference type="GO" id="GO:0002181">
    <property type="term" value="P:cytoplasmic translation"/>
    <property type="evidence" value="ECO:0007669"/>
    <property type="project" value="TreeGrafter"/>
</dbReference>
<evidence type="ECO:0000256" key="1">
    <source>
        <dbReference type="ARBA" id="ARBA00005436"/>
    </source>
</evidence>
<comment type="subunit">
    <text evidence="2">P1 and P2 exist as dimers at the large ribosomal subunit.</text>
</comment>
<dbReference type="AlphaFoldDB" id="A0AAN8TJR5"/>
<dbReference type="GO" id="GO:0043021">
    <property type="term" value="F:ribonucleoprotein complex binding"/>
    <property type="evidence" value="ECO:0007669"/>
    <property type="project" value="TreeGrafter"/>
</dbReference>
<dbReference type="PANTHER" id="PTHR45696">
    <property type="entry name" value="60S ACIDIC RIBOSOMAL PROTEIN P1"/>
    <property type="match status" value="1"/>
</dbReference>
<feature type="compositionally biased region" description="Basic and acidic residues" evidence="5">
    <location>
        <begin position="89"/>
        <end position="100"/>
    </location>
</feature>
<dbReference type="GO" id="GO:0003735">
    <property type="term" value="F:structural constituent of ribosome"/>
    <property type="evidence" value="ECO:0007669"/>
    <property type="project" value="TreeGrafter"/>
</dbReference>
<organism evidence="6 7">
    <name type="scientific">Solanum bulbocastanum</name>
    <name type="common">Wild potato</name>
    <dbReference type="NCBI Taxonomy" id="147425"/>
    <lineage>
        <taxon>Eukaryota</taxon>
        <taxon>Viridiplantae</taxon>
        <taxon>Streptophyta</taxon>
        <taxon>Embryophyta</taxon>
        <taxon>Tracheophyta</taxon>
        <taxon>Spermatophyta</taxon>
        <taxon>Magnoliopsida</taxon>
        <taxon>eudicotyledons</taxon>
        <taxon>Gunneridae</taxon>
        <taxon>Pentapetalae</taxon>
        <taxon>asterids</taxon>
        <taxon>lamiids</taxon>
        <taxon>Solanales</taxon>
        <taxon>Solanaceae</taxon>
        <taxon>Solanoideae</taxon>
        <taxon>Solaneae</taxon>
        <taxon>Solanum</taxon>
    </lineage>
</organism>
<dbReference type="InterPro" id="IPR038716">
    <property type="entry name" value="P1/P2_N_sf"/>
</dbReference>
<evidence type="ECO:0000313" key="7">
    <source>
        <dbReference type="Proteomes" id="UP001371456"/>
    </source>
</evidence>
<comment type="similarity">
    <text evidence="1">Belongs to the eukaryotic ribosomal protein P1/P2 family.</text>
</comment>
<dbReference type="CDD" id="cd05831">
    <property type="entry name" value="Ribosomal_P1"/>
    <property type="match status" value="1"/>
</dbReference>
<keyword evidence="3" id="KW-0689">Ribosomal protein</keyword>
<keyword evidence="4" id="KW-0687">Ribonucleoprotein</keyword>
<dbReference type="Gene3D" id="1.10.10.1410">
    <property type="match status" value="1"/>
</dbReference>
<dbReference type="Proteomes" id="UP001371456">
    <property type="component" value="Unassembled WGS sequence"/>
</dbReference>
<dbReference type="GO" id="GO:0030295">
    <property type="term" value="F:protein kinase activator activity"/>
    <property type="evidence" value="ECO:0007669"/>
    <property type="project" value="TreeGrafter"/>
</dbReference>
<comment type="caution">
    <text evidence="6">The sequence shown here is derived from an EMBL/GenBank/DDBJ whole genome shotgun (WGS) entry which is preliminary data.</text>
</comment>
<evidence type="ECO:0008006" key="8">
    <source>
        <dbReference type="Google" id="ProtNLM"/>
    </source>
</evidence>
<evidence type="ECO:0000256" key="2">
    <source>
        <dbReference type="ARBA" id="ARBA00011266"/>
    </source>
</evidence>
<dbReference type="Pfam" id="PF00428">
    <property type="entry name" value="Ribosomal_60s"/>
    <property type="match status" value="1"/>
</dbReference>
<gene>
    <name evidence="6" type="ORF">RDI58_012879</name>
</gene>
<name>A0AAN8TJR5_SOLBU</name>
<dbReference type="PANTHER" id="PTHR45696:SF36">
    <property type="entry name" value="60S ACIDIC RIBOSOMAL PROTEIN P1-LIKE"/>
    <property type="match status" value="1"/>
</dbReference>
<protein>
    <recommendedName>
        <fullName evidence="8">60S acidic ribosomal protein P1</fullName>
    </recommendedName>
</protein>
<keyword evidence="7" id="KW-1185">Reference proteome</keyword>
<dbReference type="GO" id="GO:0022625">
    <property type="term" value="C:cytosolic large ribosomal subunit"/>
    <property type="evidence" value="ECO:0007669"/>
    <property type="project" value="TreeGrafter"/>
</dbReference>
<evidence type="ECO:0000256" key="4">
    <source>
        <dbReference type="ARBA" id="ARBA00023274"/>
    </source>
</evidence>
<proteinExistence type="inferred from homology"/>
<dbReference type="EMBL" id="JBANQN010000005">
    <property type="protein sequence ID" value="KAK6789080.1"/>
    <property type="molecule type" value="Genomic_DNA"/>
</dbReference>
<dbReference type="FunFam" id="1.10.10.1410:FF:000001">
    <property type="entry name" value="60S acidic ribosomal protein P1"/>
    <property type="match status" value="1"/>
</dbReference>
<evidence type="ECO:0000256" key="3">
    <source>
        <dbReference type="ARBA" id="ARBA00022980"/>
    </source>
</evidence>